<evidence type="ECO:0000313" key="16">
    <source>
        <dbReference type="EMBL" id="SDY74302.1"/>
    </source>
</evidence>
<dbReference type="PRINTS" id="PR02008">
    <property type="entry name" value="RCMTFAMILY"/>
</dbReference>
<dbReference type="SUPFAM" id="SSF48013">
    <property type="entry name" value="NusB-like"/>
    <property type="match status" value="1"/>
</dbReference>
<feature type="binding site" evidence="14">
    <location>
        <position position="284"/>
    </location>
    <ligand>
        <name>S-adenosyl-L-methionine</name>
        <dbReference type="ChEBI" id="CHEBI:59789"/>
    </ligand>
</feature>
<evidence type="ECO:0000256" key="9">
    <source>
        <dbReference type="ARBA" id="ARBA00022691"/>
    </source>
</evidence>
<evidence type="ECO:0000256" key="12">
    <source>
        <dbReference type="ARBA" id="ARBA00031088"/>
    </source>
</evidence>
<dbReference type="InterPro" id="IPR018314">
    <property type="entry name" value="RsmB/NOL1/NOP2-like_CS"/>
</dbReference>
<feature type="active site" description="Nucleophile" evidence="14">
    <location>
        <position position="383"/>
    </location>
</feature>
<dbReference type="PANTHER" id="PTHR22807">
    <property type="entry name" value="NOP2 YEAST -RELATED NOL1/NOP2/FMU SUN DOMAIN-CONTAINING"/>
    <property type="match status" value="1"/>
</dbReference>
<dbReference type="Gene3D" id="3.30.70.1170">
    <property type="entry name" value="Sun protein, domain 3"/>
    <property type="match status" value="1"/>
</dbReference>
<dbReference type="CDD" id="cd02440">
    <property type="entry name" value="AdoMet_MTases"/>
    <property type="match status" value="1"/>
</dbReference>
<proteinExistence type="inferred from homology"/>
<evidence type="ECO:0000256" key="1">
    <source>
        <dbReference type="ARBA" id="ARBA00002724"/>
    </source>
</evidence>
<feature type="binding site" evidence="14">
    <location>
        <position position="311"/>
    </location>
    <ligand>
        <name>S-adenosyl-L-methionine</name>
        <dbReference type="ChEBI" id="CHEBI:59789"/>
    </ligand>
</feature>
<comment type="function">
    <text evidence="1">Specifically methylates the cytosine at position 967 (m5C967) of 16S rRNA.</text>
</comment>
<dbReference type="AlphaFoldDB" id="A0A1H3MC50"/>
<dbReference type="InterPro" id="IPR006027">
    <property type="entry name" value="NusB_RsmB_TIM44"/>
</dbReference>
<dbReference type="GO" id="GO:0003723">
    <property type="term" value="F:RNA binding"/>
    <property type="evidence" value="ECO:0007669"/>
    <property type="project" value="UniProtKB-UniRule"/>
</dbReference>
<dbReference type="Pfam" id="PF22458">
    <property type="entry name" value="RsmF-B_ferredox"/>
    <property type="match status" value="1"/>
</dbReference>
<evidence type="ECO:0000256" key="11">
    <source>
        <dbReference type="ARBA" id="ARBA00030399"/>
    </source>
</evidence>
<keyword evidence="17" id="KW-1185">Reference proteome</keyword>
<evidence type="ECO:0000256" key="13">
    <source>
        <dbReference type="ARBA" id="ARBA00047283"/>
    </source>
</evidence>
<keyword evidence="9 14" id="KW-0949">S-adenosyl-L-methionine</keyword>
<evidence type="ECO:0000256" key="6">
    <source>
        <dbReference type="ARBA" id="ARBA00022552"/>
    </source>
</evidence>
<dbReference type="InterPro" id="IPR035926">
    <property type="entry name" value="NusB-like_sf"/>
</dbReference>
<comment type="similarity">
    <text evidence="3 14">Belongs to the class I-like SAM-binding methyltransferase superfamily. RsmB/NOP family.</text>
</comment>
<dbReference type="Gene3D" id="3.40.50.150">
    <property type="entry name" value="Vaccinia Virus protein VP39"/>
    <property type="match status" value="1"/>
</dbReference>
<dbReference type="InterPro" id="IPR029063">
    <property type="entry name" value="SAM-dependent_MTases_sf"/>
</dbReference>
<dbReference type="PANTHER" id="PTHR22807:SF53">
    <property type="entry name" value="RIBOSOMAL RNA SMALL SUBUNIT METHYLTRANSFERASE B-RELATED"/>
    <property type="match status" value="1"/>
</dbReference>
<dbReference type="STRING" id="1503961.SAMN05421736_103184"/>
<keyword evidence="7 14" id="KW-0489">Methyltransferase</keyword>
<dbReference type="SUPFAM" id="SSF53335">
    <property type="entry name" value="S-adenosyl-L-methionine-dependent methyltransferases"/>
    <property type="match status" value="1"/>
</dbReference>
<dbReference type="Proteomes" id="UP000198935">
    <property type="component" value="Unassembled WGS sequence"/>
</dbReference>
<dbReference type="InterPro" id="IPR001678">
    <property type="entry name" value="MeTrfase_RsmB-F_NOP2_dom"/>
</dbReference>
<dbReference type="PROSITE" id="PS51686">
    <property type="entry name" value="SAM_MT_RSMB_NOP"/>
    <property type="match status" value="1"/>
</dbReference>
<dbReference type="GO" id="GO:0005737">
    <property type="term" value="C:cytoplasm"/>
    <property type="evidence" value="ECO:0007669"/>
    <property type="project" value="UniProtKB-SubCell"/>
</dbReference>
<evidence type="ECO:0000256" key="2">
    <source>
        <dbReference type="ARBA" id="ARBA00004496"/>
    </source>
</evidence>
<dbReference type="InterPro" id="IPR049560">
    <property type="entry name" value="MeTrfase_RsmB-F_NOP2_cat"/>
</dbReference>
<evidence type="ECO:0000256" key="3">
    <source>
        <dbReference type="ARBA" id="ARBA00007494"/>
    </source>
</evidence>
<dbReference type="EC" id="2.1.1.176" evidence="4"/>
<keyword evidence="6" id="KW-0698">rRNA processing</keyword>
<gene>
    <name evidence="16" type="ORF">SAMN05421736_103184</name>
</gene>
<dbReference type="FunFam" id="3.40.50.150:FF:000022">
    <property type="entry name" value="Ribosomal RNA small subunit methyltransferase B"/>
    <property type="match status" value="1"/>
</dbReference>
<evidence type="ECO:0000256" key="14">
    <source>
        <dbReference type="PROSITE-ProRule" id="PRU01023"/>
    </source>
</evidence>
<keyword evidence="8 14" id="KW-0808">Transferase</keyword>
<dbReference type="EMBL" id="FNPI01000003">
    <property type="protein sequence ID" value="SDY74302.1"/>
    <property type="molecule type" value="Genomic_DNA"/>
</dbReference>
<evidence type="ECO:0000256" key="10">
    <source>
        <dbReference type="ARBA" id="ARBA00022884"/>
    </source>
</evidence>
<keyword evidence="5" id="KW-0963">Cytoplasm</keyword>
<evidence type="ECO:0000259" key="15">
    <source>
        <dbReference type="PROSITE" id="PS51686"/>
    </source>
</evidence>
<dbReference type="NCBIfam" id="TIGR00563">
    <property type="entry name" value="rsmB"/>
    <property type="match status" value="1"/>
</dbReference>
<dbReference type="Gene3D" id="1.10.940.10">
    <property type="entry name" value="NusB-like"/>
    <property type="match status" value="1"/>
</dbReference>
<dbReference type="FunFam" id="3.30.70.1170:FF:000003">
    <property type="entry name" value="16S rRNA (Cytosine(967)-C(5))-methyltransferase RsmB"/>
    <property type="match status" value="1"/>
</dbReference>
<organism evidence="16 17">
    <name type="scientific">Evansella caseinilytica</name>
    <dbReference type="NCBI Taxonomy" id="1503961"/>
    <lineage>
        <taxon>Bacteria</taxon>
        <taxon>Bacillati</taxon>
        <taxon>Bacillota</taxon>
        <taxon>Bacilli</taxon>
        <taxon>Bacillales</taxon>
        <taxon>Bacillaceae</taxon>
        <taxon>Evansella</taxon>
    </lineage>
</organism>
<dbReference type="NCBIfam" id="NF011494">
    <property type="entry name" value="PRK14902.1"/>
    <property type="match status" value="1"/>
</dbReference>
<dbReference type="GO" id="GO:0006355">
    <property type="term" value="P:regulation of DNA-templated transcription"/>
    <property type="evidence" value="ECO:0007669"/>
    <property type="project" value="InterPro"/>
</dbReference>
<dbReference type="InterPro" id="IPR004573">
    <property type="entry name" value="rRNA_ssu_MeTfrase_B"/>
</dbReference>
<reference evidence="17" key="1">
    <citation type="submission" date="2016-10" db="EMBL/GenBank/DDBJ databases">
        <authorList>
            <person name="Varghese N."/>
            <person name="Submissions S."/>
        </authorList>
    </citation>
    <scope>NUCLEOTIDE SEQUENCE [LARGE SCALE GENOMIC DNA]</scope>
    <source>
        <strain evidence="17">SP</strain>
    </source>
</reference>
<dbReference type="InterPro" id="IPR054728">
    <property type="entry name" value="RsmB-like_ferredoxin"/>
</dbReference>
<sequence length="448" mass="49758">MAGSNVREATLDILLKIEQRQAYSNLLVNETIKKAGLPQKDVPLLTELVYGTLQRQLTLDFYLTPFSKRPLERLEKWVHLLLRLTLYQMIYLDRVPDRAAIHEAVEIAKKRGHKGIAGTVNGILRTIQRSDLPDIDALETEVDRLAVKTSHPQWLISRWVSQYGIRRTEQMAAANLQPPVLTARINTSKAAIDEVLASLQSAGVAATQSETIPECIEISKGSVIHTSAFKAGLLTIQDAGSMLVAYALAPEKQEVILDACAAPGGKSTHIAEKIADSGKIISLDIHPHKVHLIKQSAERLQLNSIETQVLDAREAGGHLERESFDRILVDAPCSGLGVIQRKPDIKWTKTAEDVRRLSKIQRSILDSVWPLLKKGGRLVYSTCTVDKEENQQVVEAFVSAKEDAVFDDRLAECLPAYYRDDCRSGMLQLFPGDKKTDGFFIATVLKTN</sequence>
<dbReference type="FunFam" id="1.10.940.10:FF:000006">
    <property type="entry name" value="16S rRNA (Cytosine(967)-C(5))-methyltransferase RsmB"/>
    <property type="match status" value="1"/>
</dbReference>
<keyword evidence="10 14" id="KW-0694">RNA-binding</keyword>
<dbReference type="GO" id="GO:0008649">
    <property type="term" value="F:rRNA methyltransferase activity"/>
    <property type="evidence" value="ECO:0007669"/>
    <property type="project" value="InterPro"/>
</dbReference>
<name>A0A1H3MC50_9BACI</name>
<comment type="subcellular location">
    <subcellularLocation>
        <location evidence="2">Cytoplasm</location>
    </subcellularLocation>
</comment>
<dbReference type="InterPro" id="IPR023267">
    <property type="entry name" value="RCMT"/>
</dbReference>
<dbReference type="PROSITE" id="PS01153">
    <property type="entry name" value="NOL1_NOP2_SUN"/>
    <property type="match status" value="1"/>
</dbReference>
<evidence type="ECO:0000313" key="17">
    <source>
        <dbReference type="Proteomes" id="UP000198935"/>
    </source>
</evidence>
<dbReference type="Pfam" id="PF01029">
    <property type="entry name" value="NusB"/>
    <property type="match status" value="1"/>
</dbReference>
<protein>
    <recommendedName>
        <fullName evidence="4">16S rRNA (cytosine(967)-C(5))-methyltransferase</fullName>
        <ecNumber evidence="4">2.1.1.176</ecNumber>
    </recommendedName>
    <alternativeName>
        <fullName evidence="11">16S rRNA m5C967 methyltransferase</fullName>
    </alternativeName>
    <alternativeName>
        <fullName evidence="12">rRNA (cytosine-C(5)-)-methyltransferase RsmB</fullName>
    </alternativeName>
</protein>
<accession>A0A1H3MC50</accession>
<evidence type="ECO:0000256" key="4">
    <source>
        <dbReference type="ARBA" id="ARBA00012140"/>
    </source>
</evidence>
<feature type="binding site" evidence="14">
    <location>
        <begin position="260"/>
        <end position="266"/>
    </location>
    <ligand>
        <name>S-adenosyl-L-methionine</name>
        <dbReference type="ChEBI" id="CHEBI:59789"/>
    </ligand>
</feature>
<dbReference type="OrthoDB" id="9810297at2"/>
<dbReference type="Pfam" id="PF01189">
    <property type="entry name" value="Methyltr_RsmB-F"/>
    <property type="match status" value="1"/>
</dbReference>
<evidence type="ECO:0000256" key="5">
    <source>
        <dbReference type="ARBA" id="ARBA00022490"/>
    </source>
</evidence>
<feature type="binding site" evidence="14">
    <location>
        <position position="330"/>
    </location>
    <ligand>
        <name>S-adenosyl-L-methionine</name>
        <dbReference type="ChEBI" id="CHEBI:59789"/>
    </ligand>
</feature>
<comment type="catalytic activity">
    <reaction evidence="13">
        <text>cytidine(967) in 16S rRNA + S-adenosyl-L-methionine = 5-methylcytidine(967) in 16S rRNA + S-adenosyl-L-homocysteine + H(+)</text>
        <dbReference type="Rhea" id="RHEA:42748"/>
        <dbReference type="Rhea" id="RHEA-COMP:10219"/>
        <dbReference type="Rhea" id="RHEA-COMP:10220"/>
        <dbReference type="ChEBI" id="CHEBI:15378"/>
        <dbReference type="ChEBI" id="CHEBI:57856"/>
        <dbReference type="ChEBI" id="CHEBI:59789"/>
        <dbReference type="ChEBI" id="CHEBI:74483"/>
        <dbReference type="ChEBI" id="CHEBI:82748"/>
        <dbReference type="EC" id="2.1.1.176"/>
    </reaction>
</comment>
<evidence type="ECO:0000256" key="7">
    <source>
        <dbReference type="ARBA" id="ARBA00022603"/>
    </source>
</evidence>
<evidence type="ECO:0000256" key="8">
    <source>
        <dbReference type="ARBA" id="ARBA00022679"/>
    </source>
</evidence>
<feature type="domain" description="SAM-dependent MTase RsmB/NOP-type" evidence="15">
    <location>
        <begin position="171"/>
        <end position="447"/>
    </location>
</feature>